<protein>
    <recommendedName>
        <fullName evidence="1">WKF domain-containing protein</fullName>
    </recommendedName>
</protein>
<accession>A0A8T0DEN7</accession>
<dbReference type="PANTHER" id="PTHR22306:SF2">
    <property type="entry name" value="CHROMOSOME 7 OPEN READING FRAME 50"/>
    <property type="match status" value="1"/>
</dbReference>
<comment type="caution">
    <text evidence="2">The sequence shown here is derived from an EMBL/GenBank/DDBJ whole genome shotgun (WGS) entry which is preliminary data.</text>
</comment>
<dbReference type="AlphaFoldDB" id="A0A8T0DEN7"/>
<dbReference type="PANTHER" id="PTHR22306">
    <property type="entry name" value="CHROMOSOME 7 OPEN READING FRAME 50"/>
    <property type="match status" value="1"/>
</dbReference>
<gene>
    <name evidence="2" type="ORF">P879_05942</name>
</gene>
<proteinExistence type="predicted"/>
<dbReference type="OrthoDB" id="268593at2759"/>
<keyword evidence="3" id="KW-1185">Reference proteome</keyword>
<evidence type="ECO:0000313" key="3">
    <source>
        <dbReference type="Proteomes" id="UP000699462"/>
    </source>
</evidence>
<feature type="domain" description="WKF" evidence="1">
    <location>
        <begin position="17"/>
        <end position="79"/>
    </location>
</feature>
<dbReference type="Pfam" id="PF10180">
    <property type="entry name" value="WKF"/>
    <property type="match status" value="1"/>
</dbReference>
<evidence type="ECO:0000313" key="2">
    <source>
        <dbReference type="EMBL" id="KAF8566273.1"/>
    </source>
</evidence>
<organism evidence="2 3">
    <name type="scientific">Paragonimus westermani</name>
    <dbReference type="NCBI Taxonomy" id="34504"/>
    <lineage>
        <taxon>Eukaryota</taxon>
        <taxon>Metazoa</taxon>
        <taxon>Spiralia</taxon>
        <taxon>Lophotrochozoa</taxon>
        <taxon>Platyhelminthes</taxon>
        <taxon>Trematoda</taxon>
        <taxon>Digenea</taxon>
        <taxon>Plagiorchiida</taxon>
        <taxon>Troglotremata</taxon>
        <taxon>Troglotrematidae</taxon>
        <taxon>Paragonimus</taxon>
    </lineage>
</organism>
<dbReference type="InterPro" id="IPR019327">
    <property type="entry name" value="WKF"/>
</dbReference>
<dbReference type="EMBL" id="JTDF01005383">
    <property type="protein sequence ID" value="KAF8566273.1"/>
    <property type="molecule type" value="Genomic_DNA"/>
</dbReference>
<evidence type="ECO:0000259" key="1">
    <source>
        <dbReference type="Pfam" id="PF10180"/>
    </source>
</evidence>
<sequence length="133" mass="15563">MTEPAVAVELHQQNACEYLRQWSDDHDNWKFKKNIQAWLINHALEDKLLPKHDFRLFCRYARNLTGLGREHLLKRCAQVVERRDLLSGRPSPSALDSQELVLDAELLENQVTYKVALKRAQKLLKRLTEPDCT</sequence>
<name>A0A8T0DEN7_9TREM</name>
<dbReference type="Proteomes" id="UP000699462">
    <property type="component" value="Unassembled WGS sequence"/>
</dbReference>
<reference evidence="2 3" key="1">
    <citation type="submission" date="2019-07" db="EMBL/GenBank/DDBJ databases">
        <title>Annotation for the trematode Paragonimus westermani.</title>
        <authorList>
            <person name="Choi Y.-J."/>
        </authorList>
    </citation>
    <scope>NUCLEOTIDE SEQUENCE [LARGE SCALE GENOMIC DNA]</scope>
    <source>
        <strain evidence="2">180907_Pwestermani</strain>
    </source>
</reference>